<accession>A0ABX8WSI4</accession>
<proteinExistence type="predicted"/>
<name>A0ABX8WSI4_9GAMM</name>
<evidence type="ECO:0000313" key="1">
    <source>
        <dbReference type="EMBL" id="QYR53808.1"/>
    </source>
</evidence>
<reference evidence="1 2" key="1">
    <citation type="submission" date="2021-08" db="EMBL/GenBank/DDBJ databases">
        <title>Lysobacter sp. strain CJ11 Genome sequencing and assembly.</title>
        <authorList>
            <person name="Kim I."/>
        </authorList>
    </citation>
    <scope>NUCLEOTIDE SEQUENCE [LARGE SCALE GENOMIC DNA]</scope>
    <source>
        <strain evidence="1 2">CJ11</strain>
    </source>
</reference>
<gene>
    <name evidence="1" type="ORF">H8L67_04845</name>
</gene>
<evidence type="ECO:0000313" key="2">
    <source>
        <dbReference type="Proteomes" id="UP000824755"/>
    </source>
</evidence>
<dbReference type="Pfam" id="PF19866">
    <property type="entry name" value="DUF6339"/>
    <property type="match status" value="1"/>
</dbReference>
<dbReference type="Proteomes" id="UP000824755">
    <property type="component" value="Chromosome"/>
</dbReference>
<dbReference type="RefSeq" id="WP_220380613.1">
    <property type="nucleotide sequence ID" value="NZ_CP080544.1"/>
</dbReference>
<protein>
    <submittedName>
        <fullName evidence="1">Uncharacterized protein</fullName>
    </submittedName>
</protein>
<dbReference type="InterPro" id="IPR045920">
    <property type="entry name" value="DUF6339"/>
</dbReference>
<sequence length="240" mass="27356">MQNLLYVSQSVADDLKESIGMNIERYRSGSFHDLEATGEWRYTLPVQANLAALSQLDPSGSPESEITNSMIVGQAFASLTPVLAREARLWTRLTHTDGLEFARKRWLKAGQSDLQVERSVSKHFFANGLTACRDDHAISRLWWNHYIAKGALPEDPERALRMILSRSDIRSSLVERPALGARMPVTRAIIRTLEINQGLRRNENLFREFMKRLNLYGAGLVLEMFDEEEMDFFLSSLVPK</sequence>
<keyword evidence="2" id="KW-1185">Reference proteome</keyword>
<dbReference type="EMBL" id="CP080544">
    <property type="protein sequence ID" value="QYR53808.1"/>
    <property type="molecule type" value="Genomic_DNA"/>
</dbReference>
<organism evidence="1 2">
    <name type="scientific">Lysobacter soyae</name>
    <dbReference type="NCBI Taxonomy" id="2764185"/>
    <lineage>
        <taxon>Bacteria</taxon>
        <taxon>Pseudomonadati</taxon>
        <taxon>Pseudomonadota</taxon>
        <taxon>Gammaproteobacteria</taxon>
        <taxon>Lysobacterales</taxon>
        <taxon>Lysobacteraceae</taxon>
        <taxon>Lysobacter</taxon>
    </lineage>
</organism>